<dbReference type="PANTHER" id="PTHR30055:SF234">
    <property type="entry name" value="HTH-TYPE TRANSCRIPTIONAL REGULATOR BETI"/>
    <property type="match status" value="1"/>
</dbReference>
<feature type="domain" description="HTH tetR-type" evidence="5">
    <location>
        <begin position="16"/>
        <end position="76"/>
    </location>
</feature>
<evidence type="ECO:0000256" key="1">
    <source>
        <dbReference type="ARBA" id="ARBA00023015"/>
    </source>
</evidence>
<organism evidence="6 7">
    <name type="scientific">Caenispirillum bisanense</name>
    <dbReference type="NCBI Taxonomy" id="414052"/>
    <lineage>
        <taxon>Bacteria</taxon>
        <taxon>Pseudomonadati</taxon>
        <taxon>Pseudomonadota</taxon>
        <taxon>Alphaproteobacteria</taxon>
        <taxon>Rhodospirillales</taxon>
        <taxon>Novispirillaceae</taxon>
        <taxon>Caenispirillum</taxon>
    </lineage>
</organism>
<dbReference type="Pfam" id="PF00440">
    <property type="entry name" value="TetR_N"/>
    <property type="match status" value="1"/>
</dbReference>
<dbReference type="Proteomes" id="UP000219621">
    <property type="component" value="Unassembled WGS sequence"/>
</dbReference>
<evidence type="ECO:0000313" key="6">
    <source>
        <dbReference type="EMBL" id="SOE00091.1"/>
    </source>
</evidence>
<dbReference type="SUPFAM" id="SSF48498">
    <property type="entry name" value="Tetracyclin repressor-like, C-terminal domain"/>
    <property type="match status" value="1"/>
</dbReference>
<dbReference type="PANTHER" id="PTHR30055">
    <property type="entry name" value="HTH-TYPE TRANSCRIPTIONAL REGULATOR RUTR"/>
    <property type="match status" value="1"/>
</dbReference>
<dbReference type="SUPFAM" id="SSF46689">
    <property type="entry name" value="Homeodomain-like"/>
    <property type="match status" value="1"/>
</dbReference>
<accession>A0A286GX68</accession>
<dbReference type="AlphaFoldDB" id="A0A286GX68"/>
<evidence type="ECO:0000259" key="5">
    <source>
        <dbReference type="PROSITE" id="PS50977"/>
    </source>
</evidence>
<dbReference type="EMBL" id="OCNJ01000011">
    <property type="protein sequence ID" value="SOE00091.1"/>
    <property type="molecule type" value="Genomic_DNA"/>
</dbReference>
<protein>
    <submittedName>
        <fullName evidence="6">Transcriptional regulator, TetR family</fullName>
    </submittedName>
</protein>
<keyword evidence="1" id="KW-0805">Transcription regulation</keyword>
<reference evidence="6 7" key="1">
    <citation type="submission" date="2017-09" db="EMBL/GenBank/DDBJ databases">
        <authorList>
            <person name="Ehlers B."/>
            <person name="Leendertz F.H."/>
        </authorList>
    </citation>
    <scope>NUCLEOTIDE SEQUENCE [LARGE SCALE GENOMIC DNA]</scope>
    <source>
        <strain evidence="6 7">USBA 140</strain>
    </source>
</reference>
<dbReference type="InterPro" id="IPR001647">
    <property type="entry name" value="HTH_TetR"/>
</dbReference>
<evidence type="ECO:0000256" key="3">
    <source>
        <dbReference type="ARBA" id="ARBA00023163"/>
    </source>
</evidence>
<dbReference type="InterPro" id="IPR036271">
    <property type="entry name" value="Tet_transcr_reg_TetR-rel_C_sf"/>
</dbReference>
<proteinExistence type="predicted"/>
<sequence length="235" mass="24509">MPPDTTAPDPTPDRGEDTRRRLVEAALPEFARDGYDGVSIRRIAEAAEANVAAVAYHFGGKRGLYLAVARHVAERNGAAVAPMVERVAAEVAAADGDRVRLGALLARVTTGFLRGMVTAREDGRAGFLVRELLTPSDAFDILYDGFFEPMNRAMSLIAAAAHGVPPDSAAAVLRGHLVFGAVMPFIAGRAVVERRLGREILEGAALEETLGVAVAAACGSLGLPVPASPGVPPHA</sequence>
<dbReference type="Pfam" id="PF09209">
    <property type="entry name" value="CecR_C"/>
    <property type="match status" value="1"/>
</dbReference>
<dbReference type="InterPro" id="IPR015292">
    <property type="entry name" value="Tscrpt_reg_YbiH_C"/>
</dbReference>
<dbReference type="Gene3D" id="1.10.10.60">
    <property type="entry name" value="Homeodomain-like"/>
    <property type="match status" value="1"/>
</dbReference>
<evidence type="ECO:0000313" key="7">
    <source>
        <dbReference type="Proteomes" id="UP000219621"/>
    </source>
</evidence>
<keyword evidence="2 4" id="KW-0238">DNA-binding</keyword>
<gene>
    <name evidence="6" type="ORF">SAMN05421508_11177</name>
</gene>
<dbReference type="Gene3D" id="1.10.357.10">
    <property type="entry name" value="Tetracycline Repressor, domain 2"/>
    <property type="match status" value="1"/>
</dbReference>
<keyword evidence="7" id="KW-1185">Reference proteome</keyword>
<dbReference type="InterPro" id="IPR050109">
    <property type="entry name" value="HTH-type_TetR-like_transc_reg"/>
</dbReference>
<dbReference type="PROSITE" id="PS50977">
    <property type="entry name" value="HTH_TETR_2"/>
    <property type="match status" value="1"/>
</dbReference>
<name>A0A286GX68_9PROT</name>
<dbReference type="GO" id="GO:0003700">
    <property type="term" value="F:DNA-binding transcription factor activity"/>
    <property type="evidence" value="ECO:0007669"/>
    <property type="project" value="TreeGrafter"/>
</dbReference>
<dbReference type="InterPro" id="IPR009057">
    <property type="entry name" value="Homeodomain-like_sf"/>
</dbReference>
<evidence type="ECO:0000256" key="4">
    <source>
        <dbReference type="PROSITE-ProRule" id="PRU00335"/>
    </source>
</evidence>
<keyword evidence="3" id="KW-0804">Transcription</keyword>
<feature type="DNA-binding region" description="H-T-H motif" evidence="4">
    <location>
        <begin position="39"/>
        <end position="58"/>
    </location>
</feature>
<dbReference type="GO" id="GO:0000976">
    <property type="term" value="F:transcription cis-regulatory region binding"/>
    <property type="evidence" value="ECO:0007669"/>
    <property type="project" value="TreeGrafter"/>
</dbReference>
<evidence type="ECO:0000256" key="2">
    <source>
        <dbReference type="ARBA" id="ARBA00023125"/>
    </source>
</evidence>
<dbReference type="RefSeq" id="WP_176525281.1">
    <property type="nucleotide sequence ID" value="NZ_OCNJ01000011.1"/>
</dbReference>